<proteinExistence type="predicted"/>
<evidence type="ECO:0000313" key="3">
    <source>
        <dbReference type="Proteomes" id="UP001172102"/>
    </source>
</evidence>
<organism evidence="2 3">
    <name type="scientific">Lasiosphaeris hirsuta</name>
    <dbReference type="NCBI Taxonomy" id="260670"/>
    <lineage>
        <taxon>Eukaryota</taxon>
        <taxon>Fungi</taxon>
        <taxon>Dikarya</taxon>
        <taxon>Ascomycota</taxon>
        <taxon>Pezizomycotina</taxon>
        <taxon>Sordariomycetes</taxon>
        <taxon>Sordariomycetidae</taxon>
        <taxon>Sordariales</taxon>
        <taxon>Lasiosphaeriaceae</taxon>
        <taxon>Lasiosphaeris</taxon>
    </lineage>
</organism>
<comment type="caution">
    <text evidence="2">The sequence shown here is derived from an EMBL/GenBank/DDBJ whole genome shotgun (WGS) entry which is preliminary data.</text>
</comment>
<name>A0AA40BDQ1_9PEZI</name>
<protein>
    <submittedName>
        <fullName evidence="2">Uncharacterized protein</fullName>
    </submittedName>
</protein>
<accession>A0AA40BDQ1</accession>
<sequence>MSESPGASALAHLARPVNSLSSSVSPSWYGPYTLPISSHDILVLSLIDDKVNPKDPSAHADTGIPSVLVAAFKDVLSKEHLQPLPTSGNFFIDIACLGDLDGGFLTDIGLSVADAIVALVNEVLGDAAISAHKYCKCFWNYVNALNGINTDGDNIAFDDRIDNNPFMFETKFSMLSTAEPTWMKARKAVPLFPVPDPWPQNGLQNDTPKSDKARIPVLSVAKLGDWAGSIMQFVDALRDIVLNVNKDEKPDTKKDEKSDTEEDEKMDPKKEFRWVLRKINKSLAPTGAKRNGRIWPFVHTLTPPSATNLSYAFTGFFDNLYRLNFENKLPSSHDL</sequence>
<gene>
    <name evidence="2" type="ORF">B0H67DRAFT_640572</name>
</gene>
<dbReference type="EMBL" id="JAUKUA010000001">
    <property type="protein sequence ID" value="KAK0732279.1"/>
    <property type="molecule type" value="Genomic_DNA"/>
</dbReference>
<feature type="region of interest" description="Disordered" evidence="1">
    <location>
        <begin position="248"/>
        <end position="267"/>
    </location>
</feature>
<evidence type="ECO:0000256" key="1">
    <source>
        <dbReference type="SAM" id="MobiDB-lite"/>
    </source>
</evidence>
<dbReference type="AlphaFoldDB" id="A0AA40BDQ1"/>
<feature type="compositionally biased region" description="Basic and acidic residues" evidence="1">
    <location>
        <begin position="248"/>
        <end position="257"/>
    </location>
</feature>
<dbReference type="Proteomes" id="UP001172102">
    <property type="component" value="Unassembled WGS sequence"/>
</dbReference>
<keyword evidence="3" id="KW-1185">Reference proteome</keyword>
<evidence type="ECO:0000313" key="2">
    <source>
        <dbReference type="EMBL" id="KAK0732279.1"/>
    </source>
</evidence>
<reference evidence="2" key="1">
    <citation type="submission" date="2023-06" db="EMBL/GenBank/DDBJ databases">
        <title>Genome-scale phylogeny and comparative genomics of the fungal order Sordariales.</title>
        <authorList>
            <consortium name="Lawrence Berkeley National Laboratory"/>
            <person name="Hensen N."/>
            <person name="Bonometti L."/>
            <person name="Westerberg I."/>
            <person name="Brannstrom I.O."/>
            <person name="Guillou S."/>
            <person name="Cros-Aarteil S."/>
            <person name="Calhoun S."/>
            <person name="Haridas S."/>
            <person name="Kuo A."/>
            <person name="Mondo S."/>
            <person name="Pangilinan J."/>
            <person name="Riley R."/>
            <person name="Labutti K."/>
            <person name="Andreopoulos B."/>
            <person name="Lipzen A."/>
            <person name="Chen C."/>
            <person name="Yanf M."/>
            <person name="Daum C."/>
            <person name="Ng V."/>
            <person name="Clum A."/>
            <person name="Steindorff A."/>
            <person name="Ohm R."/>
            <person name="Martin F."/>
            <person name="Silar P."/>
            <person name="Natvig D."/>
            <person name="Lalanne C."/>
            <person name="Gautier V."/>
            <person name="Ament-Velasquez S.L."/>
            <person name="Kruys A."/>
            <person name="Hutchinson M.I."/>
            <person name="Powell A.J."/>
            <person name="Barry K."/>
            <person name="Miller A.N."/>
            <person name="Grigoriev I.V."/>
            <person name="Debuchy R."/>
            <person name="Gladieux P."/>
            <person name="Thoren M.H."/>
            <person name="Johannesson H."/>
        </authorList>
    </citation>
    <scope>NUCLEOTIDE SEQUENCE</scope>
    <source>
        <strain evidence="2">SMH4607-1</strain>
    </source>
</reference>